<dbReference type="Gene3D" id="3.40.50.10490">
    <property type="entry name" value="Glucose-6-phosphate isomerase like protein, domain 1"/>
    <property type="match status" value="1"/>
</dbReference>
<dbReference type="CDD" id="cd05013">
    <property type="entry name" value="SIS_RpiR"/>
    <property type="match status" value="1"/>
</dbReference>
<accession>A0A1G8B2P2</accession>
<dbReference type="GO" id="GO:1901135">
    <property type="term" value="P:carbohydrate derivative metabolic process"/>
    <property type="evidence" value="ECO:0007669"/>
    <property type="project" value="InterPro"/>
</dbReference>
<evidence type="ECO:0000259" key="3">
    <source>
        <dbReference type="PROSITE" id="PS51464"/>
    </source>
</evidence>
<name>A0A1G8B2P2_9BACI</name>
<dbReference type="InterPro" id="IPR046348">
    <property type="entry name" value="SIS_dom_sf"/>
</dbReference>
<keyword evidence="2" id="KW-0175">Coiled coil</keyword>
<dbReference type="InterPro" id="IPR022951">
    <property type="entry name" value="UPF0309"/>
</dbReference>
<keyword evidence="5" id="KW-1185">Reference proteome</keyword>
<dbReference type="InterPro" id="IPR050099">
    <property type="entry name" value="SIS_GmhA/DiaA_subfam"/>
</dbReference>
<dbReference type="InterPro" id="IPR035472">
    <property type="entry name" value="RpiR-like_SIS"/>
</dbReference>
<evidence type="ECO:0000256" key="2">
    <source>
        <dbReference type="SAM" id="Coils"/>
    </source>
</evidence>
<gene>
    <name evidence="4" type="ORF">SAMN05192534_103103</name>
</gene>
<dbReference type="STRING" id="568899.SAMN05192534_103103"/>
<dbReference type="EMBL" id="FNDK01000003">
    <property type="protein sequence ID" value="SDH26870.1"/>
    <property type="molecule type" value="Genomic_DNA"/>
</dbReference>
<evidence type="ECO:0000313" key="4">
    <source>
        <dbReference type="EMBL" id="SDH26870.1"/>
    </source>
</evidence>
<proteinExistence type="inferred from homology"/>
<dbReference type="SUPFAM" id="SSF53697">
    <property type="entry name" value="SIS domain"/>
    <property type="match status" value="1"/>
</dbReference>
<feature type="coiled-coil region" evidence="2">
    <location>
        <begin position="2"/>
        <end position="29"/>
    </location>
</feature>
<evidence type="ECO:0000256" key="1">
    <source>
        <dbReference type="HAMAP-Rule" id="MF_01240"/>
    </source>
</evidence>
<dbReference type="GO" id="GO:0097367">
    <property type="term" value="F:carbohydrate derivative binding"/>
    <property type="evidence" value="ECO:0007669"/>
    <property type="project" value="InterPro"/>
</dbReference>
<evidence type="ECO:0000313" key="5">
    <source>
        <dbReference type="Proteomes" id="UP000199163"/>
    </source>
</evidence>
<dbReference type="OrthoDB" id="9805185at2"/>
<organism evidence="4 5">
    <name type="scientific">Alteribacillus persepolensis</name>
    <dbReference type="NCBI Taxonomy" id="568899"/>
    <lineage>
        <taxon>Bacteria</taxon>
        <taxon>Bacillati</taxon>
        <taxon>Bacillota</taxon>
        <taxon>Bacilli</taxon>
        <taxon>Bacillales</taxon>
        <taxon>Bacillaceae</taxon>
        <taxon>Alteribacillus</taxon>
    </lineage>
</organism>
<dbReference type="Pfam" id="PF13580">
    <property type="entry name" value="SIS_2"/>
    <property type="match status" value="1"/>
</dbReference>
<reference evidence="5" key="1">
    <citation type="submission" date="2016-10" db="EMBL/GenBank/DDBJ databases">
        <authorList>
            <person name="Varghese N."/>
            <person name="Submissions S."/>
        </authorList>
    </citation>
    <scope>NUCLEOTIDE SEQUENCE [LARGE SCALE GENOMIC DNA]</scope>
    <source>
        <strain evidence="5">DSM 21632</strain>
    </source>
</reference>
<sequence>MFTNYLAEIKQLMETVEKKEEQVIQEAASAVTDKISGGGLVYVFGCGHSHMMAEELFYRAGGLVPVYPILEETLMLHQGPNQSSQLERKPGWAVSFMEKVPLTEKDVLIVVSTSGRNGVPIDAALIGREAGAVVIGLTSTTYAASQASRHTSGKHLHNVADIVLDNHIPAGDALLQTESPSALRFAPGSSLINIAILQGMMAEVVHQLTKADMDIPIFQSANIEGSDEHNRKMVEAYQQQIPLLKS</sequence>
<feature type="domain" description="SIS" evidence="3">
    <location>
        <begin position="31"/>
        <end position="210"/>
    </location>
</feature>
<dbReference type="PANTHER" id="PTHR30390">
    <property type="entry name" value="SEDOHEPTULOSE 7-PHOSPHATE ISOMERASE / DNAA INITIATOR-ASSOCIATING FACTOR FOR REPLICATION INITIATION"/>
    <property type="match status" value="1"/>
</dbReference>
<protein>
    <recommendedName>
        <fullName evidence="1">UPF0309 protein SAMN05192534_103103</fullName>
    </recommendedName>
</protein>
<dbReference type="NCBIfam" id="NF002805">
    <property type="entry name" value="PRK02947.1"/>
    <property type="match status" value="1"/>
</dbReference>
<dbReference type="Proteomes" id="UP000199163">
    <property type="component" value="Unassembled WGS sequence"/>
</dbReference>
<dbReference type="HAMAP" id="MF_01240">
    <property type="entry name" value="UPF0309"/>
    <property type="match status" value="1"/>
</dbReference>
<dbReference type="GO" id="GO:0016853">
    <property type="term" value="F:isomerase activity"/>
    <property type="evidence" value="ECO:0007669"/>
    <property type="project" value="UniProtKB-KW"/>
</dbReference>
<dbReference type="PROSITE" id="PS51464">
    <property type="entry name" value="SIS"/>
    <property type="match status" value="1"/>
</dbReference>
<dbReference type="RefSeq" id="WP_091271705.1">
    <property type="nucleotide sequence ID" value="NZ_FNDK01000003.1"/>
</dbReference>
<dbReference type="AlphaFoldDB" id="A0A1G8B2P2"/>
<comment type="similarity">
    <text evidence="1">Belongs to the UPF0309 family.</text>
</comment>
<keyword evidence="4" id="KW-0413">Isomerase</keyword>
<dbReference type="InterPro" id="IPR001347">
    <property type="entry name" value="SIS_dom"/>
</dbReference>
<dbReference type="PANTHER" id="PTHR30390:SF7">
    <property type="entry name" value="PHOSPHOHEPTOSE ISOMERASE"/>
    <property type="match status" value="1"/>
</dbReference>